<protein>
    <submittedName>
        <fullName evidence="1">Het domain protein</fullName>
    </submittedName>
</protein>
<organism evidence="1 2">
    <name type="scientific">Colletotrichum chrysophilum</name>
    <dbReference type="NCBI Taxonomy" id="1836956"/>
    <lineage>
        <taxon>Eukaryota</taxon>
        <taxon>Fungi</taxon>
        <taxon>Dikarya</taxon>
        <taxon>Ascomycota</taxon>
        <taxon>Pezizomycotina</taxon>
        <taxon>Sordariomycetes</taxon>
        <taxon>Hypocreomycetidae</taxon>
        <taxon>Glomerellales</taxon>
        <taxon>Glomerellaceae</taxon>
        <taxon>Colletotrichum</taxon>
        <taxon>Colletotrichum gloeosporioides species complex</taxon>
    </lineage>
</organism>
<keyword evidence="2" id="KW-1185">Reference proteome</keyword>
<reference evidence="1" key="1">
    <citation type="submission" date="2023-01" db="EMBL/GenBank/DDBJ databases">
        <title>Colletotrichum chrysophilum M932 genome sequence.</title>
        <authorList>
            <person name="Baroncelli R."/>
        </authorList>
    </citation>
    <scope>NUCLEOTIDE SEQUENCE</scope>
    <source>
        <strain evidence="1">M932</strain>
    </source>
</reference>
<comment type="caution">
    <text evidence="1">The sequence shown here is derived from an EMBL/GenBank/DDBJ whole genome shotgun (WGS) entry which is preliminary data.</text>
</comment>
<proteinExistence type="predicted"/>
<dbReference type="Gene3D" id="3.40.50.720">
    <property type="entry name" value="NAD(P)-binding Rossmann-like Domain"/>
    <property type="match status" value="1"/>
</dbReference>
<sequence length="155" mass="16984">MNSIDAGIMARFTKNSDRDYDVVLLGATGFTGRFAAMHLAEIDRDLKWAIAGRSGAKLTKLAEELRLKTSQNPDPMFGCDGGPFSPACDGETPSVLELIKAYEDTAKSTGAMVRPASRIMTRTQIRCLNTDGRFKDDTFVWSRQSACRPSHVPHG</sequence>
<dbReference type="PANTHER" id="PTHR12286:SF5">
    <property type="entry name" value="SACCHAROPINE DEHYDROGENASE-LIKE OXIDOREDUCTASE"/>
    <property type="match status" value="1"/>
</dbReference>
<dbReference type="AlphaFoldDB" id="A0AAD9EHP4"/>
<evidence type="ECO:0000313" key="1">
    <source>
        <dbReference type="EMBL" id="KAK1847847.1"/>
    </source>
</evidence>
<name>A0AAD9EHP4_9PEZI</name>
<gene>
    <name evidence="1" type="ORF">CCHR01_09504</name>
</gene>
<dbReference type="GO" id="GO:0009247">
    <property type="term" value="P:glycolipid biosynthetic process"/>
    <property type="evidence" value="ECO:0007669"/>
    <property type="project" value="TreeGrafter"/>
</dbReference>
<evidence type="ECO:0000313" key="2">
    <source>
        <dbReference type="Proteomes" id="UP001243330"/>
    </source>
</evidence>
<dbReference type="InterPro" id="IPR051276">
    <property type="entry name" value="Saccharopine_DH-like_oxidrdct"/>
</dbReference>
<dbReference type="PANTHER" id="PTHR12286">
    <property type="entry name" value="SACCHAROPINE DEHYDROGENASE-LIKE OXIDOREDUCTASE"/>
    <property type="match status" value="1"/>
</dbReference>
<accession>A0AAD9EHP4</accession>
<dbReference type="EMBL" id="JAQOWY010000189">
    <property type="protein sequence ID" value="KAK1847847.1"/>
    <property type="molecule type" value="Genomic_DNA"/>
</dbReference>
<dbReference type="SUPFAM" id="SSF51735">
    <property type="entry name" value="NAD(P)-binding Rossmann-fold domains"/>
    <property type="match status" value="1"/>
</dbReference>
<dbReference type="GO" id="GO:0005811">
    <property type="term" value="C:lipid droplet"/>
    <property type="evidence" value="ECO:0007669"/>
    <property type="project" value="TreeGrafter"/>
</dbReference>
<dbReference type="Proteomes" id="UP001243330">
    <property type="component" value="Unassembled WGS sequence"/>
</dbReference>
<dbReference type="InterPro" id="IPR036291">
    <property type="entry name" value="NAD(P)-bd_dom_sf"/>
</dbReference>
<dbReference type="GO" id="GO:0005739">
    <property type="term" value="C:mitochondrion"/>
    <property type="evidence" value="ECO:0007669"/>
    <property type="project" value="TreeGrafter"/>
</dbReference>
<dbReference type="GO" id="GO:0005886">
    <property type="term" value="C:plasma membrane"/>
    <property type="evidence" value="ECO:0007669"/>
    <property type="project" value="TreeGrafter"/>
</dbReference>